<feature type="region of interest" description="Disordered" evidence="5">
    <location>
        <begin position="1"/>
        <end position="51"/>
    </location>
</feature>
<evidence type="ECO:0000259" key="6">
    <source>
        <dbReference type="PROSITE" id="PS50102"/>
    </source>
</evidence>
<feature type="compositionally biased region" description="Basic and acidic residues" evidence="5">
    <location>
        <begin position="26"/>
        <end position="42"/>
    </location>
</feature>
<dbReference type="WBParaSite" id="HPBE_0001726101-mRNA-1">
    <property type="protein sequence ID" value="HPBE_0001726101-mRNA-1"/>
    <property type="gene ID" value="HPBE_0001726101"/>
</dbReference>
<evidence type="ECO:0000256" key="1">
    <source>
        <dbReference type="ARBA" id="ARBA00004123"/>
    </source>
</evidence>
<dbReference type="AlphaFoldDB" id="A0A183G6E0"/>
<evidence type="ECO:0000256" key="5">
    <source>
        <dbReference type="SAM" id="MobiDB-lite"/>
    </source>
</evidence>
<comment type="subcellular location">
    <subcellularLocation>
        <location evidence="1">Nucleus</location>
    </subcellularLocation>
</comment>
<dbReference type="OrthoDB" id="5382468at2759"/>
<keyword evidence="8" id="KW-1185">Reference proteome</keyword>
<dbReference type="GO" id="GO:0007399">
    <property type="term" value="P:nervous system development"/>
    <property type="evidence" value="ECO:0007669"/>
    <property type="project" value="InterPro"/>
</dbReference>
<dbReference type="GO" id="GO:0005634">
    <property type="term" value="C:nucleus"/>
    <property type="evidence" value="ECO:0007669"/>
    <property type="project" value="UniProtKB-SubCell"/>
</dbReference>
<dbReference type="InterPro" id="IPR012677">
    <property type="entry name" value="Nucleotide-bd_a/b_plait_sf"/>
</dbReference>
<dbReference type="GO" id="GO:0005737">
    <property type="term" value="C:cytoplasm"/>
    <property type="evidence" value="ECO:0007669"/>
    <property type="project" value="TreeGrafter"/>
</dbReference>
<organism evidence="8 9">
    <name type="scientific">Heligmosomoides polygyrus</name>
    <name type="common">Parasitic roundworm</name>
    <dbReference type="NCBI Taxonomy" id="6339"/>
    <lineage>
        <taxon>Eukaryota</taxon>
        <taxon>Metazoa</taxon>
        <taxon>Ecdysozoa</taxon>
        <taxon>Nematoda</taxon>
        <taxon>Chromadorea</taxon>
        <taxon>Rhabditida</taxon>
        <taxon>Rhabditina</taxon>
        <taxon>Rhabditomorpha</taxon>
        <taxon>Strongyloidea</taxon>
        <taxon>Heligmosomidae</taxon>
        <taxon>Heligmosomoides</taxon>
    </lineage>
</organism>
<dbReference type="GO" id="GO:0003729">
    <property type="term" value="F:mRNA binding"/>
    <property type="evidence" value="ECO:0007669"/>
    <property type="project" value="TreeGrafter"/>
</dbReference>
<dbReference type="SUPFAM" id="SSF54928">
    <property type="entry name" value="RNA-binding domain, RBD"/>
    <property type="match status" value="1"/>
</dbReference>
<evidence type="ECO:0000313" key="8">
    <source>
        <dbReference type="Proteomes" id="UP000050761"/>
    </source>
</evidence>
<reference evidence="9" key="2">
    <citation type="submission" date="2019-09" db="UniProtKB">
        <authorList>
            <consortium name="WormBaseParasite"/>
        </authorList>
    </citation>
    <scope>IDENTIFICATION</scope>
</reference>
<gene>
    <name evidence="7" type="ORF">HPBE_LOCUS17260</name>
</gene>
<name>A0A183G6E0_HELPZ</name>
<dbReference type="EMBL" id="UZAH01029896">
    <property type="protein sequence ID" value="VDP08380.1"/>
    <property type="molecule type" value="Genomic_DNA"/>
</dbReference>
<dbReference type="InterPro" id="IPR047131">
    <property type="entry name" value="RBFOX1-like"/>
</dbReference>
<evidence type="ECO:0000256" key="4">
    <source>
        <dbReference type="PROSITE-ProRule" id="PRU00176"/>
    </source>
</evidence>
<proteinExistence type="predicted"/>
<keyword evidence="3" id="KW-0539">Nucleus</keyword>
<dbReference type="InterPro" id="IPR000504">
    <property type="entry name" value="RRM_dom"/>
</dbReference>
<dbReference type="Proteomes" id="UP000050761">
    <property type="component" value="Unassembled WGS sequence"/>
</dbReference>
<evidence type="ECO:0000313" key="9">
    <source>
        <dbReference type="WBParaSite" id="HPBE_0001726101-mRNA-1"/>
    </source>
</evidence>
<dbReference type="Gene3D" id="3.30.70.330">
    <property type="match status" value="1"/>
</dbReference>
<evidence type="ECO:0000256" key="3">
    <source>
        <dbReference type="ARBA" id="ARBA00023242"/>
    </source>
</evidence>
<accession>A0A183G6E0</accession>
<dbReference type="PANTHER" id="PTHR15597">
    <property type="entry name" value="ATAXIN 2-BINDING PROTEIN 1-RELATED"/>
    <property type="match status" value="1"/>
</dbReference>
<evidence type="ECO:0000313" key="7">
    <source>
        <dbReference type="EMBL" id="VDP08380.1"/>
    </source>
</evidence>
<dbReference type="PROSITE" id="PS50102">
    <property type="entry name" value="RRM"/>
    <property type="match status" value="1"/>
</dbReference>
<dbReference type="InterPro" id="IPR035979">
    <property type="entry name" value="RBD_domain_sf"/>
</dbReference>
<accession>A0A3P8AVF9</accession>
<dbReference type="SMART" id="SM00360">
    <property type="entry name" value="RRM"/>
    <property type="match status" value="1"/>
</dbReference>
<dbReference type="Pfam" id="PF00076">
    <property type="entry name" value="RRM_1"/>
    <property type="match status" value="1"/>
</dbReference>
<dbReference type="GO" id="GO:0000381">
    <property type="term" value="P:regulation of alternative mRNA splicing, via spliceosome"/>
    <property type="evidence" value="ECO:0007669"/>
    <property type="project" value="InterPro"/>
</dbReference>
<reference evidence="7 8" key="1">
    <citation type="submission" date="2018-11" db="EMBL/GenBank/DDBJ databases">
        <authorList>
            <consortium name="Pathogen Informatics"/>
        </authorList>
    </citation>
    <scope>NUCLEOTIDE SEQUENCE [LARGE SCALE GENOMIC DNA]</scope>
</reference>
<feature type="domain" description="RRM" evidence="6">
    <location>
        <begin position="82"/>
        <end position="153"/>
    </location>
</feature>
<protein>
    <submittedName>
        <fullName evidence="9">RRM domain-containing protein</fullName>
    </submittedName>
</protein>
<evidence type="ECO:0000256" key="2">
    <source>
        <dbReference type="ARBA" id="ARBA00022884"/>
    </source>
</evidence>
<dbReference type="PANTHER" id="PTHR15597:SF22">
    <property type="entry name" value="RNA-BINDING FOX PROTEIN 1, ISOFORM H"/>
    <property type="match status" value="1"/>
</dbReference>
<sequence length="173" mass="18899">MFSKFPPISGPDPTGYQFTDPVINERALDVREEKKASTDSRRGAQKAGGGTEADCAAKSAAAMTSEARGDRYHDCSLTSFLFRIYVSNIPFSFRSPDLIAMFSPFGQVSNAEIVMNERGSKGFGFVTLDSKEASEAARAALNGTVVNGRVIEVFTFIYLFRDASKTRVSKQQL</sequence>
<keyword evidence="2 4" id="KW-0694">RNA-binding</keyword>